<comment type="caution">
    <text evidence="1">The sequence shown here is derived from an EMBL/GenBank/DDBJ whole genome shotgun (WGS) entry which is preliminary data.</text>
</comment>
<accession>A0A5A7R1D3</accession>
<organism evidence="1 2">
    <name type="scientific">Striga asiatica</name>
    <name type="common">Asiatic witchweed</name>
    <name type="synonym">Buchnera asiatica</name>
    <dbReference type="NCBI Taxonomy" id="4170"/>
    <lineage>
        <taxon>Eukaryota</taxon>
        <taxon>Viridiplantae</taxon>
        <taxon>Streptophyta</taxon>
        <taxon>Embryophyta</taxon>
        <taxon>Tracheophyta</taxon>
        <taxon>Spermatophyta</taxon>
        <taxon>Magnoliopsida</taxon>
        <taxon>eudicotyledons</taxon>
        <taxon>Gunneridae</taxon>
        <taxon>Pentapetalae</taxon>
        <taxon>asterids</taxon>
        <taxon>lamiids</taxon>
        <taxon>Lamiales</taxon>
        <taxon>Orobanchaceae</taxon>
        <taxon>Buchnereae</taxon>
        <taxon>Striga</taxon>
    </lineage>
</organism>
<dbReference type="AlphaFoldDB" id="A0A5A7R1D3"/>
<evidence type="ECO:0000313" key="1">
    <source>
        <dbReference type="EMBL" id="GER50527.1"/>
    </source>
</evidence>
<dbReference type="Proteomes" id="UP000325081">
    <property type="component" value="Unassembled WGS sequence"/>
</dbReference>
<proteinExistence type="predicted"/>
<sequence length="157" mass="17749">MEDAPSEFRSKSMTQGFQHVDIKDGASVKLNDYNWVPGIRGRRIKLKEGVDGENITVLTLIDSNSNRWNTQRVRDVIAQEDCDAILQIQGLDSMVKDKWRWELGVQGSVVVMASDIHYVSCQSIRPENDIQPDNGTPSESFQCAGRKKIEFFSWAAT</sequence>
<gene>
    <name evidence="1" type="ORF">STAS_27841</name>
</gene>
<reference evidence="2" key="1">
    <citation type="journal article" date="2019" name="Curr. Biol.">
        <title>Genome Sequence of Striga asiatica Provides Insight into the Evolution of Plant Parasitism.</title>
        <authorList>
            <person name="Yoshida S."/>
            <person name="Kim S."/>
            <person name="Wafula E.K."/>
            <person name="Tanskanen J."/>
            <person name="Kim Y.M."/>
            <person name="Honaas L."/>
            <person name="Yang Z."/>
            <person name="Spallek T."/>
            <person name="Conn C.E."/>
            <person name="Ichihashi Y."/>
            <person name="Cheong K."/>
            <person name="Cui S."/>
            <person name="Der J.P."/>
            <person name="Gundlach H."/>
            <person name="Jiao Y."/>
            <person name="Hori C."/>
            <person name="Ishida J.K."/>
            <person name="Kasahara H."/>
            <person name="Kiba T."/>
            <person name="Kim M.S."/>
            <person name="Koo N."/>
            <person name="Laohavisit A."/>
            <person name="Lee Y.H."/>
            <person name="Lumba S."/>
            <person name="McCourt P."/>
            <person name="Mortimer J.C."/>
            <person name="Mutuku J.M."/>
            <person name="Nomura T."/>
            <person name="Sasaki-Sekimoto Y."/>
            <person name="Seto Y."/>
            <person name="Wang Y."/>
            <person name="Wakatake T."/>
            <person name="Sakakibara H."/>
            <person name="Demura T."/>
            <person name="Yamaguchi S."/>
            <person name="Yoneyama K."/>
            <person name="Manabe R.I."/>
            <person name="Nelson D.C."/>
            <person name="Schulman A.H."/>
            <person name="Timko M.P."/>
            <person name="dePamphilis C.W."/>
            <person name="Choi D."/>
            <person name="Shirasu K."/>
        </authorList>
    </citation>
    <scope>NUCLEOTIDE SEQUENCE [LARGE SCALE GENOMIC DNA]</scope>
    <source>
        <strain evidence="2">cv. UVA1</strain>
    </source>
</reference>
<dbReference type="EMBL" id="BKCP01009292">
    <property type="protein sequence ID" value="GER50527.1"/>
    <property type="molecule type" value="Genomic_DNA"/>
</dbReference>
<evidence type="ECO:0000313" key="2">
    <source>
        <dbReference type="Proteomes" id="UP000325081"/>
    </source>
</evidence>
<protein>
    <submittedName>
        <fullName evidence="1">Ribonuclease H-like superfamily protein</fullName>
    </submittedName>
</protein>
<name>A0A5A7R1D3_STRAF</name>
<keyword evidence="2" id="KW-1185">Reference proteome</keyword>